<name>A0A1Y1IB23_KLENI</name>
<dbReference type="PANTHER" id="PTHR43283:SF11">
    <property type="entry name" value="BETA-LACTAMASE-RELATED DOMAIN-CONTAINING PROTEIN"/>
    <property type="match status" value="1"/>
</dbReference>
<dbReference type="OrthoDB" id="2018087at2759"/>
<dbReference type="Gene3D" id="3.40.710.10">
    <property type="entry name" value="DD-peptidase/beta-lactamase superfamily"/>
    <property type="match status" value="1"/>
</dbReference>
<dbReference type="STRING" id="105231.A0A1Y1IB23"/>
<dbReference type="EMBL" id="DF237209">
    <property type="protein sequence ID" value="GAQ85896.1"/>
    <property type="molecule type" value="Genomic_DNA"/>
</dbReference>
<keyword evidence="1" id="KW-0378">Hydrolase</keyword>
<sequence length="584" mass="63203">MAALEYGGPVPSISEILHKAINERVFPGAAVAYGDCGEMCFSHGYGTYTFESNLKASEQSLWDVASLTKIMVTVPAIMILYERDLIELDAPAARYLPAFGQHKKGHVTVRQLLTHTAGLREFYPFYDMGLTTREQIRKFILADKCWYPPGTTKYSDLSMIVLGWIVEEITGQPLEAFVKKELHQPLGMHDTHFRPVGETDFDIRVIPTEVDQGFRKRLLWGEVHDPTAYLLGGVAGHAGLFSTAKDIARYARMLLAGGVDPASGRRFFEESTLRLFTRQQPPTELSPRPFALGFDTTTRRALDNYTSGGSFLGRRAFGHTGFTGTSLWIDPERNVFVALLTNAVHPSAGSLSGAKIREVRPAVADAAVLTLEALPFQRARLMWYDLALPERGAEMGAESDPQPAGLMASFAAGPSVVELPESSPRGGETPAPVDFLSVGAFARVGSAMQNVRGVPVTRLGERTEAHCSVNDGLNAVSIGSSREPADQEVLPSHSDLDSSLLSRNHSSAASRDSPSVAGQSGADVIQSFTVETSRTISQSDAAIHSRLRKGVEKKVSRSGVSLMGVMARHVASAAVVGMAIKIIC</sequence>
<dbReference type="PANTHER" id="PTHR43283">
    <property type="entry name" value="BETA-LACTAMASE-RELATED"/>
    <property type="match status" value="1"/>
</dbReference>
<protein>
    <submittedName>
        <fullName evidence="4">Beta-lactamase</fullName>
    </submittedName>
</protein>
<gene>
    <name evidence="4" type="ORF">KFL_002600040</name>
</gene>
<evidence type="ECO:0000259" key="3">
    <source>
        <dbReference type="Pfam" id="PF00144"/>
    </source>
</evidence>
<dbReference type="AlphaFoldDB" id="A0A1Y1IB23"/>
<evidence type="ECO:0000256" key="2">
    <source>
        <dbReference type="SAM" id="MobiDB-lite"/>
    </source>
</evidence>
<keyword evidence="5" id="KW-1185">Reference proteome</keyword>
<proteinExistence type="predicted"/>
<accession>A0A1Y1IB23</accession>
<dbReference type="Pfam" id="PF00144">
    <property type="entry name" value="Beta-lactamase"/>
    <property type="match status" value="1"/>
</dbReference>
<dbReference type="SUPFAM" id="SSF56601">
    <property type="entry name" value="beta-lactamase/transpeptidase-like"/>
    <property type="match status" value="1"/>
</dbReference>
<evidence type="ECO:0000256" key="1">
    <source>
        <dbReference type="ARBA" id="ARBA00022801"/>
    </source>
</evidence>
<dbReference type="InterPro" id="IPR012338">
    <property type="entry name" value="Beta-lactam/transpept-like"/>
</dbReference>
<feature type="domain" description="Beta-lactamase-related" evidence="3">
    <location>
        <begin position="21"/>
        <end position="347"/>
    </location>
</feature>
<dbReference type="Proteomes" id="UP000054558">
    <property type="component" value="Unassembled WGS sequence"/>
</dbReference>
<dbReference type="InterPro" id="IPR050789">
    <property type="entry name" value="Diverse_Enzym_Activities"/>
</dbReference>
<dbReference type="GO" id="GO:0016787">
    <property type="term" value="F:hydrolase activity"/>
    <property type="evidence" value="ECO:0000318"/>
    <property type="project" value="GO_Central"/>
</dbReference>
<evidence type="ECO:0000313" key="5">
    <source>
        <dbReference type="Proteomes" id="UP000054558"/>
    </source>
</evidence>
<organism evidence="4 5">
    <name type="scientific">Klebsormidium nitens</name>
    <name type="common">Green alga</name>
    <name type="synonym">Ulothrix nitens</name>
    <dbReference type="NCBI Taxonomy" id="105231"/>
    <lineage>
        <taxon>Eukaryota</taxon>
        <taxon>Viridiplantae</taxon>
        <taxon>Streptophyta</taxon>
        <taxon>Klebsormidiophyceae</taxon>
        <taxon>Klebsormidiales</taxon>
        <taxon>Klebsormidiaceae</taxon>
        <taxon>Klebsormidium</taxon>
    </lineage>
</organism>
<feature type="region of interest" description="Disordered" evidence="2">
    <location>
        <begin position="476"/>
        <end position="520"/>
    </location>
</feature>
<feature type="compositionally biased region" description="Low complexity" evidence="2">
    <location>
        <begin position="497"/>
        <end position="511"/>
    </location>
</feature>
<dbReference type="OMA" id="FHYSDIG"/>
<reference evidence="4 5" key="1">
    <citation type="journal article" date="2014" name="Nat. Commun.">
        <title>Klebsormidium flaccidum genome reveals primary factors for plant terrestrial adaptation.</title>
        <authorList>
            <person name="Hori K."/>
            <person name="Maruyama F."/>
            <person name="Fujisawa T."/>
            <person name="Togashi T."/>
            <person name="Yamamoto N."/>
            <person name="Seo M."/>
            <person name="Sato S."/>
            <person name="Yamada T."/>
            <person name="Mori H."/>
            <person name="Tajima N."/>
            <person name="Moriyama T."/>
            <person name="Ikeuchi M."/>
            <person name="Watanabe M."/>
            <person name="Wada H."/>
            <person name="Kobayashi K."/>
            <person name="Saito M."/>
            <person name="Masuda T."/>
            <person name="Sasaki-Sekimoto Y."/>
            <person name="Mashiguchi K."/>
            <person name="Awai K."/>
            <person name="Shimojima M."/>
            <person name="Masuda S."/>
            <person name="Iwai M."/>
            <person name="Nobusawa T."/>
            <person name="Narise T."/>
            <person name="Kondo S."/>
            <person name="Saito H."/>
            <person name="Sato R."/>
            <person name="Murakawa M."/>
            <person name="Ihara Y."/>
            <person name="Oshima-Yamada Y."/>
            <person name="Ohtaka K."/>
            <person name="Satoh M."/>
            <person name="Sonobe K."/>
            <person name="Ishii M."/>
            <person name="Ohtani R."/>
            <person name="Kanamori-Sato M."/>
            <person name="Honoki R."/>
            <person name="Miyazaki D."/>
            <person name="Mochizuki H."/>
            <person name="Umetsu J."/>
            <person name="Higashi K."/>
            <person name="Shibata D."/>
            <person name="Kamiya Y."/>
            <person name="Sato N."/>
            <person name="Nakamura Y."/>
            <person name="Tabata S."/>
            <person name="Ida S."/>
            <person name="Kurokawa K."/>
            <person name="Ohta H."/>
        </authorList>
    </citation>
    <scope>NUCLEOTIDE SEQUENCE [LARGE SCALE GENOMIC DNA]</scope>
    <source>
        <strain evidence="4 5">NIES-2285</strain>
    </source>
</reference>
<dbReference type="InterPro" id="IPR001466">
    <property type="entry name" value="Beta-lactam-related"/>
</dbReference>
<evidence type="ECO:0000313" key="4">
    <source>
        <dbReference type="EMBL" id="GAQ85896.1"/>
    </source>
</evidence>